<dbReference type="Gene3D" id="2.60.40.1220">
    <property type="match status" value="1"/>
</dbReference>
<feature type="domain" description="Bacterial Ig-like" evidence="3">
    <location>
        <begin position="645"/>
        <end position="744"/>
    </location>
</feature>
<feature type="domain" description="Bacterial Ig-like" evidence="2">
    <location>
        <begin position="962"/>
        <end position="1060"/>
    </location>
</feature>
<accession>A0ABT2D3M5</accession>
<evidence type="ECO:0000259" key="2">
    <source>
        <dbReference type="Pfam" id="PF19077"/>
    </source>
</evidence>
<dbReference type="Proteomes" id="UP001204621">
    <property type="component" value="Unassembled WGS sequence"/>
</dbReference>
<dbReference type="InterPro" id="IPR014755">
    <property type="entry name" value="Cu-Rt/internalin_Ig-like"/>
</dbReference>
<evidence type="ECO:0000313" key="4">
    <source>
        <dbReference type="EMBL" id="MCS0660832.1"/>
    </source>
</evidence>
<dbReference type="EMBL" id="JANUGU010000010">
    <property type="protein sequence ID" value="MCS0660832.1"/>
    <property type="molecule type" value="Genomic_DNA"/>
</dbReference>
<dbReference type="InterPro" id="IPR044048">
    <property type="entry name" value="Big_12"/>
</dbReference>
<feature type="domain" description="Bacterial Ig-like" evidence="3">
    <location>
        <begin position="228"/>
        <end position="329"/>
    </location>
</feature>
<keyword evidence="1" id="KW-0732">Signal</keyword>
<dbReference type="RefSeq" id="WP_258814030.1">
    <property type="nucleotide sequence ID" value="NZ_JANUGU010000010.1"/>
</dbReference>
<feature type="domain" description="Bacterial Ig-like" evidence="3">
    <location>
        <begin position="856"/>
        <end position="954"/>
    </location>
</feature>
<proteinExistence type="predicted"/>
<dbReference type="NCBIfam" id="NF033510">
    <property type="entry name" value="Ca_tandemer"/>
    <property type="match status" value="3"/>
</dbReference>
<feature type="domain" description="Bacterial Ig-like" evidence="3">
    <location>
        <begin position="542"/>
        <end position="643"/>
    </location>
</feature>
<evidence type="ECO:0000313" key="5">
    <source>
        <dbReference type="Proteomes" id="UP001204621"/>
    </source>
</evidence>
<dbReference type="InterPro" id="IPR044016">
    <property type="entry name" value="Big_13"/>
</dbReference>
<feature type="domain" description="Bacterial Ig-like" evidence="3">
    <location>
        <begin position="127"/>
        <end position="227"/>
    </location>
</feature>
<feature type="domain" description="Bacterial Ig-like" evidence="3">
    <location>
        <begin position="343"/>
        <end position="432"/>
    </location>
</feature>
<organism evidence="4 5">
    <name type="scientific">Massilia terrae</name>
    <dbReference type="NCBI Taxonomy" id="1811224"/>
    <lineage>
        <taxon>Bacteria</taxon>
        <taxon>Pseudomonadati</taxon>
        <taxon>Pseudomonadota</taxon>
        <taxon>Betaproteobacteria</taxon>
        <taxon>Burkholderiales</taxon>
        <taxon>Oxalobacteraceae</taxon>
        <taxon>Telluria group</taxon>
        <taxon>Massilia</taxon>
    </lineage>
</organism>
<feature type="domain" description="Bacterial Ig-like" evidence="2">
    <location>
        <begin position="1531"/>
        <end position="1626"/>
    </location>
</feature>
<sequence length="1745" mass="177829">MSYLPPVLTGSSISGTAGHMVIDLTFDQPVQAGSGSIIVTDGALQTVIDRASGLPTTRIVGATQTYQVPLSMVSFNGNTAEVAVDGLSAGHGYRVFILPGALQANGQPFAGVTNAARLAFVTPPAADTTPPALLQMSMDKYALSTGKSALLTMTFSESVSIDPTALAGANVSVSGLASSDGGITWHATVTANPGVDATIGSLALDMQKVVDHANNKGIGSSSLSYSVDTKAPTVSAILLAGTSPVLSSDATVTVTFSEKVDLTAAVSPVIVAPHATVSGLHTIDGGITWVASLVPQSGTIATGNQLYVDLGQVRDLAGNPGAGVANAGTTYIVDTQGPGFKDLSLNGAILSQGRTVDVTIHMQQALSVFDSAALKAPHATVENVHTTDDGHTWVATLRGNAGASISDNTLSLDMSLVRDTNGVAGSGIIDTPNAYRVDTVAPTATLALAGAKVSAQSSVTVTITFSETMQSLDPGAIKAPNAAVVDLASTDGGRTWVAKLVPTTQSGTASGNTVTLDMSMVRDLAGNAGAGNVMSSTTYGVDTQPPTAGAIALSDSHVTTTTGPTLSVTFSEAVNLDATAFILPHAKLTNLHSGDGGITWSGTVLADGSGNAIGNTVSLDLGKVTDLYGNAGNGTVASGSYDVQVTAPTATLTLGGNQVTKQTVVSVTVVFSQAVTGLTAAAFSTQADIVLSGLNSSDGGKTWTGTLSTSANIQAVNNVFSLDLSKVHDVFGNVGSGTVSASTTYNIDTAPPAATLALSSAHLTPSAGATLTVTFTEAVKALDPTWFSTPHALLSNLTTSDNKTWTGTLAATAGGDSSGNQITLDMSKVADLAGNSGAGSTIAPTSYDVTHPPTQSVTLALDQASLANGNQIVVTMHFNLAVPILDPNAITAPNAVMTDLRTIDNGFTWAVTLAPQSGGAVVAPTNAVSVDLSKLVDSSGMPGSGIVQSPNYAVDTTVAAYVKTIIAVDDNGPSMFDLVTNDAMASLGGILSAVPGEKQHVELTIDGKAAGPVYFSGTSWAYPQPTSAPLADGVHTISVRIVDDAGHASSQLTQSLTIDTVAPHVTGTSIVGGTSTVPGTVDVTQPLTISFSEAMYWHGVPTRDLETSQTVYRDIDNAVKLSDSQGHSYMVYIDQRNLSADGKTLTLPAGDLHLVAGGTYNVGLPQALTDQAGNMPDTAGFSFQTSQSYVDTSAPFALVAQVTNQMGEYGIGHVIQIAVRFNEPVQLKSGATVPVLALNNGTHAVLAGASFDNRTLYFDYKISTGDAQPDNMYQLLDLKDASSLAGAVTDLAGNALDASHIQFTGLTNPLSPIPGSGISIDATPPAVLAAPLLDPASDSGVKGDSITNLPVLTGSGAEANAWISLYDVSNNSPMYLGDVQADASGNWKFTNPLHIDGSYKLAVTQQDEAGNESPMSGTLSLVLDTVAAGPNDIHVANSYSPINLISAIATPTLTGNGMEAGATIKLYEGSTLLGSGVVNSSGVWSITTGTLSEGTHSISLTQTDIAGNVGFSPGFPLVIDLTTPAQLAAPVLDPGSDSGVLKDLITNVKQPLVTGTGAEANAKIELYEGDLLLGSATSDASGNWQVKPNADHALADGGVHALTVRQIDSAGNVGARSAALSITIDTIAPTVAGFTSTVPLGTNFEIWFSEPVRHDSLTGYASVFDNFTGALFKPLLNNPDSWSDNVTRDGHASSVWHFTPTNSGWVELTLTGVQDAAGNVATIPIAHYNINAPQLAFYLQPQAIL</sequence>
<dbReference type="Pfam" id="PF19078">
    <property type="entry name" value="Big_12"/>
    <property type="match status" value="8"/>
</dbReference>
<dbReference type="Gene3D" id="2.60.40.10">
    <property type="entry name" value="Immunoglobulins"/>
    <property type="match status" value="4"/>
</dbReference>
<feature type="domain" description="Bacterial Ig-like" evidence="3">
    <location>
        <begin position="748"/>
        <end position="841"/>
    </location>
</feature>
<comment type="caution">
    <text evidence="4">The sequence shown here is derived from an EMBL/GenBank/DDBJ whole genome shotgun (WGS) entry which is preliminary data.</text>
</comment>
<name>A0ABT2D3M5_9BURK</name>
<evidence type="ECO:0000259" key="3">
    <source>
        <dbReference type="Pfam" id="PF19078"/>
    </source>
</evidence>
<reference evidence="4 5" key="1">
    <citation type="submission" date="2022-08" db="EMBL/GenBank/DDBJ databases">
        <title>Reclassification of Massilia species as members of the genera Telluria, Duganella, Pseudoduganella, Mokoshia gen. nov. and Zemynaea gen. nov. using orthogonal and non-orthogonal genome-based approaches.</title>
        <authorList>
            <person name="Bowman J.P."/>
        </authorList>
    </citation>
    <scope>NUCLEOTIDE SEQUENCE [LARGE SCALE GENOMIC DNA]</scope>
    <source>
        <strain evidence="4 5">JCM 31606</strain>
    </source>
</reference>
<feature type="domain" description="Bacterial Ig-like" evidence="2">
    <location>
        <begin position="1447"/>
        <end position="1520"/>
    </location>
</feature>
<protein>
    <submittedName>
        <fullName evidence="4">Ig-like domain-containing protein</fullName>
    </submittedName>
</protein>
<gene>
    <name evidence="4" type="ORF">NX778_22430</name>
</gene>
<keyword evidence="5" id="KW-1185">Reference proteome</keyword>
<evidence type="ECO:0000256" key="1">
    <source>
        <dbReference type="ARBA" id="ARBA00022729"/>
    </source>
</evidence>
<dbReference type="Pfam" id="PF19077">
    <property type="entry name" value="Big_13"/>
    <property type="match status" value="4"/>
</dbReference>
<dbReference type="InterPro" id="IPR013783">
    <property type="entry name" value="Ig-like_fold"/>
</dbReference>
<feature type="domain" description="Bacterial Ig-like" evidence="3">
    <location>
        <begin position="438"/>
        <end position="536"/>
    </location>
</feature>
<feature type="domain" description="Bacterial Ig-like" evidence="2">
    <location>
        <begin position="1333"/>
        <end position="1425"/>
    </location>
</feature>